<dbReference type="RefSeq" id="WP_015284899.1">
    <property type="nucleotide sequence ID" value="NC_019943.1"/>
</dbReference>
<protein>
    <recommendedName>
        <fullName evidence="2">Archaeal Type IV pilin N-terminal domain-containing protein</fullName>
    </recommendedName>
</protein>
<dbReference type="InterPro" id="IPR012859">
    <property type="entry name" value="Pilin_N_archaeal"/>
</dbReference>
<name>L0HD27_METFS</name>
<keyword evidence="1" id="KW-1133">Transmembrane helix</keyword>
<dbReference type="eggNOG" id="arCOG02421">
    <property type="taxonomic scope" value="Archaea"/>
</dbReference>
<reference evidence="3 4" key="2">
    <citation type="journal article" date="2014" name="Genome Announc.">
        <title>Complete Genome Sequence of Methanoregula formicica SMSPT, a Mesophilic Hydrogenotrophic Methanogen Isolated from a Methanogenic Upflow Anaerobic Sludge Blanket Reactor.</title>
        <authorList>
            <person name="Yamamoto K."/>
            <person name="Tamaki H."/>
            <person name="Cadillo-Quiroz H."/>
            <person name="Imachi H."/>
            <person name="Kyrpides N."/>
            <person name="Woyke T."/>
            <person name="Goodwin L."/>
            <person name="Zinder S.H."/>
            <person name="Kamagata Y."/>
            <person name="Liu W.T."/>
        </authorList>
    </citation>
    <scope>NUCLEOTIDE SEQUENCE [LARGE SCALE GENOMIC DNA]</scope>
    <source>
        <strain evidence="4">DSM 22288 / NBRC 105244 / SMSP</strain>
    </source>
</reference>
<dbReference type="NCBIfam" id="TIGR02537">
    <property type="entry name" value="arch_flag_Nterm"/>
    <property type="match status" value="1"/>
</dbReference>
<keyword evidence="1" id="KW-0472">Membrane</keyword>
<evidence type="ECO:0000259" key="2">
    <source>
        <dbReference type="Pfam" id="PF07790"/>
    </source>
</evidence>
<dbReference type="KEGG" id="mfo:Metfor_0879"/>
<dbReference type="HOGENOM" id="CLU_092288_0_0_2"/>
<dbReference type="GeneID" id="14310192"/>
<gene>
    <name evidence="3" type="ordered locus">Metfor_0879</name>
</gene>
<evidence type="ECO:0000256" key="1">
    <source>
        <dbReference type="SAM" id="Phobius"/>
    </source>
</evidence>
<dbReference type="Proteomes" id="UP000010824">
    <property type="component" value="Chromosome"/>
</dbReference>
<reference evidence="4" key="1">
    <citation type="submission" date="2011-12" db="EMBL/GenBank/DDBJ databases">
        <title>Complete sequence of Methanoregula formicicum SMSP.</title>
        <authorList>
            <person name="Lucas S."/>
            <person name="Han J."/>
            <person name="Lapidus A."/>
            <person name="Cheng J.-F."/>
            <person name="Goodwin L."/>
            <person name="Pitluck S."/>
            <person name="Peters L."/>
            <person name="Ovchinnikova G."/>
            <person name="Teshima H."/>
            <person name="Detter J.C."/>
            <person name="Han C."/>
            <person name="Tapia R."/>
            <person name="Land M."/>
            <person name="Hauser L."/>
            <person name="Kyrpides N."/>
            <person name="Ivanova N."/>
            <person name="Pagani I."/>
            <person name="Imachi H."/>
            <person name="Tamaki H."/>
            <person name="Sekiguchi Y."/>
            <person name="Kamagata Y."/>
            <person name="Cadillo-Quiroz H."/>
            <person name="Zinder S."/>
            <person name="Liu W.-T."/>
            <person name="Woyke T."/>
        </authorList>
    </citation>
    <scope>NUCLEOTIDE SEQUENCE [LARGE SCALE GENOMIC DNA]</scope>
    <source>
        <strain evidence="4">DSM 22288 / NBRC 105244 / SMSP</strain>
    </source>
</reference>
<dbReference type="OrthoDB" id="118020at2157"/>
<dbReference type="InterPro" id="IPR013373">
    <property type="entry name" value="Flagellin/pilin_N_arc"/>
</dbReference>
<organism evidence="3 4">
    <name type="scientific">Methanoregula formicica (strain DSM 22288 / NBRC 105244 / SMSP)</name>
    <dbReference type="NCBI Taxonomy" id="593750"/>
    <lineage>
        <taxon>Archaea</taxon>
        <taxon>Methanobacteriati</taxon>
        <taxon>Methanobacteriota</taxon>
        <taxon>Stenosarchaea group</taxon>
        <taxon>Methanomicrobia</taxon>
        <taxon>Methanomicrobiales</taxon>
        <taxon>Methanoregulaceae</taxon>
        <taxon>Methanoregula</taxon>
    </lineage>
</organism>
<evidence type="ECO:0000313" key="3">
    <source>
        <dbReference type="EMBL" id="AGB01935.1"/>
    </source>
</evidence>
<proteinExistence type="predicted"/>
<accession>L0HD27</accession>
<dbReference type="EMBL" id="CP003167">
    <property type="protein sequence ID" value="AGB01935.1"/>
    <property type="molecule type" value="Genomic_DNA"/>
</dbReference>
<sequence precursor="true">MCRNEHAVSPVVGVMLMLSVTIIIAAIVSATAGSYSGTQKSAPSGVLEVHFYENRSYGSFSAHAMTIEHISGAPLQTKDLSISTYYRNESGQLIKGTLSGEKSVEIDSGDYCAPLFINDQDRFEGSPLQHSSSARHRSWFGNSSAVLMAGDVLVTPAQFCGSVAGHENLGLNTLLNLGEKTSDDGYKAGDVITVKIVHIQSGQVIFDKDVVVV</sequence>
<dbReference type="Pfam" id="PF07790">
    <property type="entry name" value="Pilin_N"/>
    <property type="match status" value="1"/>
</dbReference>
<evidence type="ECO:0000313" key="4">
    <source>
        <dbReference type="Proteomes" id="UP000010824"/>
    </source>
</evidence>
<dbReference type="InParanoid" id="L0HD27"/>
<feature type="transmembrane region" description="Helical" evidence="1">
    <location>
        <begin position="12"/>
        <end position="35"/>
    </location>
</feature>
<keyword evidence="4" id="KW-1185">Reference proteome</keyword>
<dbReference type="AlphaFoldDB" id="L0HD27"/>
<feature type="domain" description="Archaeal Type IV pilin N-terminal" evidence="2">
    <location>
        <begin position="7"/>
        <end position="88"/>
    </location>
</feature>
<keyword evidence="1" id="KW-0812">Transmembrane</keyword>